<name>U4K2I4_9VIBR</name>
<dbReference type="AlphaFoldDB" id="U4K2I4"/>
<dbReference type="STRING" id="28173.VIBNI_A3519"/>
<reference evidence="1 2" key="1">
    <citation type="journal article" date="2013" name="ISME J.">
        <title>Comparative genomics of pathogenic lineages of Vibrio nigripulchritudo identifies virulence-associated traits.</title>
        <authorList>
            <person name="Goudenege D."/>
            <person name="Labreuche Y."/>
            <person name="Krin E."/>
            <person name="Ansquer D."/>
            <person name="Mangenot S."/>
            <person name="Calteau A."/>
            <person name="Medigue C."/>
            <person name="Mazel D."/>
            <person name="Polz M.F."/>
            <person name="Le Roux F."/>
        </authorList>
    </citation>
    <scope>NUCLEOTIDE SEQUENCE [LARGE SCALE GENOMIC DNA]</scope>
    <source>
        <strain evidence="2">SnF1</strain>
    </source>
</reference>
<organism evidence="1 2">
    <name type="scientific">Vibrio nigripulchritudo</name>
    <dbReference type="NCBI Taxonomy" id="28173"/>
    <lineage>
        <taxon>Bacteria</taxon>
        <taxon>Pseudomonadati</taxon>
        <taxon>Pseudomonadota</taxon>
        <taxon>Gammaproteobacteria</taxon>
        <taxon>Vibrionales</taxon>
        <taxon>Vibrionaceae</taxon>
        <taxon>Vibrio</taxon>
    </lineage>
</organism>
<dbReference type="PATRIC" id="fig|1260221.3.peg.3337"/>
<sequence>MKFRLIKPEHDDFRFHCEQLKTAFANAVDPKTEFEEMRDAVQAQRASFYHLSGKGFSVRFVGQVRDKDYFVWALTGKGIIDATLKGIIPTVKACGYESITYGTYRKGMRRILSGLGFQSIQYQREAVATFHRLEV</sequence>
<accession>U4K2I4</accession>
<evidence type="ECO:0000313" key="2">
    <source>
        <dbReference type="Proteomes" id="UP000016895"/>
    </source>
</evidence>
<dbReference type="RefSeq" id="WP_022551923.1">
    <property type="nucleotide sequence ID" value="NC_022528.1"/>
</dbReference>
<dbReference type="KEGG" id="vni:VIBNI_A3519"/>
<dbReference type="EMBL" id="FO203526">
    <property type="protein sequence ID" value="CCO59496.1"/>
    <property type="molecule type" value="Genomic_DNA"/>
</dbReference>
<protein>
    <recommendedName>
        <fullName evidence="3">Acyl-CoA N-acyltransferase</fullName>
    </recommendedName>
</protein>
<dbReference type="Proteomes" id="UP000016895">
    <property type="component" value="Chromosome 1"/>
</dbReference>
<proteinExistence type="predicted"/>
<gene>
    <name evidence="1" type="ORF">VIBNI_A3519</name>
</gene>
<evidence type="ECO:0000313" key="1">
    <source>
        <dbReference type="EMBL" id="CCO59496.1"/>
    </source>
</evidence>
<keyword evidence="2" id="KW-1185">Reference proteome</keyword>
<evidence type="ECO:0008006" key="3">
    <source>
        <dbReference type="Google" id="ProtNLM"/>
    </source>
</evidence>
<dbReference type="OrthoDB" id="5870195at2"/>